<comment type="similarity">
    <text evidence="1">Belongs to the acetyltransferase family.</text>
</comment>
<dbReference type="Proteomes" id="UP000054926">
    <property type="component" value="Unassembled WGS sequence"/>
</dbReference>
<dbReference type="EMBL" id="LNYY01000019">
    <property type="protein sequence ID" value="KTD69560.1"/>
    <property type="molecule type" value="Genomic_DNA"/>
</dbReference>
<dbReference type="AlphaFoldDB" id="A0A0W0ZKM6"/>
<keyword evidence="6" id="KW-1185">Reference proteome</keyword>
<evidence type="ECO:0000259" key="4">
    <source>
        <dbReference type="PROSITE" id="PS51186"/>
    </source>
</evidence>
<dbReference type="OrthoDB" id="9805924at2"/>
<organism evidence="5 6">
    <name type="scientific">Legionella steelei</name>
    <dbReference type="NCBI Taxonomy" id="947033"/>
    <lineage>
        <taxon>Bacteria</taxon>
        <taxon>Pseudomonadati</taxon>
        <taxon>Pseudomonadota</taxon>
        <taxon>Gammaproteobacteria</taxon>
        <taxon>Legionellales</taxon>
        <taxon>Legionellaceae</taxon>
        <taxon>Legionella</taxon>
    </lineage>
</organism>
<name>A0A0W0ZKM6_9GAMM</name>
<dbReference type="RefSeq" id="WP_058511489.1">
    <property type="nucleotide sequence ID" value="NZ_LNYY01000019.1"/>
</dbReference>
<dbReference type="Gene3D" id="3.40.630.30">
    <property type="match status" value="1"/>
</dbReference>
<evidence type="ECO:0000256" key="3">
    <source>
        <dbReference type="ARBA" id="ARBA00023315"/>
    </source>
</evidence>
<accession>A0A0W0ZKM6</accession>
<dbReference type="InterPro" id="IPR016181">
    <property type="entry name" value="Acyl_CoA_acyltransferase"/>
</dbReference>
<dbReference type="GO" id="GO:0008080">
    <property type="term" value="F:N-acetyltransferase activity"/>
    <property type="evidence" value="ECO:0007669"/>
    <property type="project" value="TreeGrafter"/>
</dbReference>
<dbReference type="PROSITE" id="PS51186">
    <property type="entry name" value="GNAT"/>
    <property type="match status" value="1"/>
</dbReference>
<evidence type="ECO:0000313" key="5">
    <source>
        <dbReference type="EMBL" id="KTD69560.1"/>
    </source>
</evidence>
<dbReference type="PANTHER" id="PTHR10545:SF29">
    <property type="entry name" value="GH14572P-RELATED"/>
    <property type="match status" value="1"/>
</dbReference>
<comment type="caution">
    <text evidence="5">The sequence shown here is derived from an EMBL/GenBank/DDBJ whole genome shotgun (WGS) entry which is preliminary data.</text>
</comment>
<dbReference type="PATRIC" id="fig|947033.5.peg.2885"/>
<feature type="domain" description="N-acetyltransferase" evidence="4">
    <location>
        <begin position="3"/>
        <end position="161"/>
    </location>
</feature>
<dbReference type="InterPro" id="IPR000182">
    <property type="entry name" value="GNAT_dom"/>
</dbReference>
<dbReference type="Pfam" id="PF00583">
    <property type="entry name" value="Acetyltransf_1"/>
    <property type="match status" value="1"/>
</dbReference>
<dbReference type="SUPFAM" id="SSF55729">
    <property type="entry name" value="Acyl-CoA N-acyltransferases (Nat)"/>
    <property type="match status" value="1"/>
</dbReference>
<keyword evidence="3" id="KW-0012">Acyltransferase</keyword>
<dbReference type="PANTHER" id="PTHR10545">
    <property type="entry name" value="DIAMINE N-ACETYLTRANSFERASE"/>
    <property type="match status" value="1"/>
</dbReference>
<dbReference type="CDD" id="cd04301">
    <property type="entry name" value="NAT_SF"/>
    <property type="match status" value="1"/>
</dbReference>
<dbReference type="FunFam" id="3.40.630.30:FF:000064">
    <property type="entry name" value="GNAT family acetyltransferase"/>
    <property type="match status" value="1"/>
</dbReference>
<evidence type="ECO:0000256" key="2">
    <source>
        <dbReference type="ARBA" id="ARBA00022679"/>
    </source>
</evidence>
<evidence type="ECO:0000313" key="6">
    <source>
        <dbReference type="Proteomes" id="UP000054926"/>
    </source>
</evidence>
<sequence>MEFTFRIAKKKDKEEIFFLVNKLAEHERKKPEEVNLTLDKIESHGFGLTRYFYVLLAEYKEKPAGYALFFFSYCASEAAPILYVEELFVDELYRNHGLGSALLSNLAHIAIEKECCRMEGHTMTWNKKGIEFFEFIGASPRTDLLQFRLAGEHLQKLAAQK</sequence>
<keyword evidence="2 5" id="KW-0808">Transferase</keyword>
<dbReference type="STRING" id="947033.Lste_2718"/>
<dbReference type="InterPro" id="IPR051016">
    <property type="entry name" value="Diverse_Substrate_AcTransf"/>
</dbReference>
<protein>
    <submittedName>
        <fullName evidence="5">GNAT family acetyltransferase</fullName>
    </submittedName>
</protein>
<evidence type="ECO:0000256" key="1">
    <source>
        <dbReference type="ARBA" id="ARBA00008694"/>
    </source>
</evidence>
<gene>
    <name evidence="5" type="ORF">Lste_2718</name>
</gene>
<proteinExistence type="inferred from homology"/>
<reference evidence="5 6" key="1">
    <citation type="submission" date="2015-11" db="EMBL/GenBank/DDBJ databases">
        <title>Genomic analysis of 38 Legionella species identifies large and diverse effector repertoires.</title>
        <authorList>
            <person name="Burstein D."/>
            <person name="Amaro F."/>
            <person name="Zusman T."/>
            <person name="Lifshitz Z."/>
            <person name="Cohen O."/>
            <person name="Gilbert J.A."/>
            <person name="Pupko T."/>
            <person name="Shuman H.A."/>
            <person name="Segal G."/>
        </authorList>
    </citation>
    <scope>NUCLEOTIDE SEQUENCE [LARGE SCALE GENOMIC DNA]</scope>
    <source>
        <strain evidence="5 6">IMVS3376</strain>
    </source>
</reference>